<keyword evidence="2" id="KW-1133">Transmembrane helix</keyword>
<sequence>MTQDTDSPIDAKQKSELKSLEPKPVSERKRLWQFFWRTWAIQSSWNYQGQMNLGFLYSIAPTLDRIYTDESDPEILARKKEAYHRHTALYNITQQLNSFVLGLAASMEEEYGRNPEDFNPEVINSLKVSLMGPLSGIGDSLLEGTLRIISFGLGASLAAQGSILGPILALIISGVPKTLITWFGGKVGYTLGTDYVKQLQDGGIMDRVMYVASVVGLMTVGAMIATMIGITTPLEFQDGAVVLQSVFDGIFPAMIPLLITWLLYTLLKKKIGLGWLLSGCIVVSLVCSFFGLLA</sequence>
<dbReference type="AlphaFoldDB" id="A0A7S7M890"/>
<dbReference type="GO" id="GO:0005886">
    <property type="term" value="C:plasma membrane"/>
    <property type="evidence" value="ECO:0007669"/>
    <property type="project" value="TreeGrafter"/>
</dbReference>
<protein>
    <submittedName>
        <fullName evidence="3">PTS system mannose/fructose/sorbose family transporter subunit IID</fullName>
    </submittedName>
</protein>
<gene>
    <name evidence="3" type="ORF">INP52_09280</name>
</gene>
<feature type="transmembrane region" description="Helical" evidence="2">
    <location>
        <begin position="250"/>
        <end position="267"/>
    </location>
</feature>
<keyword evidence="2" id="KW-0812">Transmembrane</keyword>
<name>A0A7S7M890_9ACTN</name>
<dbReference type="Pfam" id="PF03613">
    <property type="entry name" value="EIID-AGA"/>
    <property type="match status" value="1"/>
</dbReference>
<organism evidence="3 4">
    <name type="scientific">Thermophilibacter immobilis</name>
    <dbReference type="NCBI Taxonomy" id="2779519"/>
    <lineage>
        <taxon>Bacteria</taxon>
        <taxon>Bacillati</taxon>
        <taxon>Actinomycetota</taxon>
        <taxon>Coriobacteriia</taxon>
        <taxon>Coriobacteriales</taxon>
        <taxon>Atopobiaceae</taxon>
        <taxon>Thermophilibacter</taxon>
    </lineage>
</organism>
<feature type="region of interest" description="Disordered" evidence="1">
    <location>
        <begin position="1"/>
        <end position="21"/>
    </location>
</feature>
<proteinExistence type="predicted"/>
<dbReference type="InterPro" id="IPR004704">
    <property type="entry name" value="PTS_IID_man"/>
</dbReference>
<evidence type="ECO:0000256" key="2">
    <source>
        <dbReference type="SAM" id="Phobius"/>
    </source>
</evidence>
<dbReference type="GO" id="GO:0009401">
    <property type="term" value="P:phosphoenolpyruvate-dependent sugar phosphotransferase system"/>
    <property type="evidence" value="ECO:0007669"/>
    <property type="project" value="InterPro"/>
</dbReference>
<dbReference type="Proteomes" id="UP000593735">
    <property type="component" value="Chromosome"/>
</dbReference>
<dbReference type="InterPro" id="IPR050303">
    <property type="entry name" value="GatZ_KbaZ_carbometab"/>
</dbReference>
<evidence type="ECO:0000313" key="3">
    <source>
        <dbReference type="EMBL" id="QOY60567.1"/>
    </source>
</evidence>
<dbReference type="EMBL" id="CP063767">
    <property type="protein sequence ID" value="QOY60567.1"/>
    <property type="molecule type" value="Genomic_DNA"/>
</dbReference>
<dbReference type="PANTHER" id="PTHR32502:SF23">
    <property type="entry name" value="TRANSPORT PROTEIN, PTS SYSTEM"/>
    <property type="match status" value="1"/>
</dbReference>
<keyword evidence="4" id="KW-1185">Reference proteome</keyword>
<feature type="compositionally biased region" description="Basic and acidic residues" evidence="1">
    <location>
        <begin position="9"/>
        <end position="21"/>
    </location>
</feature>
<dbReference type="PANTHER" id="PTHR32502">
    <property type="entry name" value="N-ACETYLGALACTOSAMINE PERMEASE II COMPONENT-RELATED"/>
    <property type="match status" value="1"/>
</dbReference>
<dbReference type="PROSITE" id="PS51108">
    <property type="entry name" value="PTS_EIID"/>
    <property type="match status" value="1"/>
</dbReference>
<accession>A0A7S7M890</accession>
<dbReference type="KEGG" id="tio:INP52_09280"/>
<keyword evidence="2" id="KW-0472">Membrane</keyword>
<feature type="transmembrane region" description="Helical" evidence="2">
    <location>
        <begin position="274"/>
        <end position="293"/>
    </location>
</feature>
<evidence type="ECO:0000313" key="4">
    <source>
        <dbReference type="Proteomes" id="UP000593735"/>
    </source>
</evidence>
<dbReference type="RefSeq" id="WP_194371148.1">
    <property type="nucleotide sequence ID" value="NZ_CP063767.1"/>
</dbReference>
<reference evidence="3 4" key="1">
    <citation type="submission" date="2020-10" db="EMBL/GenBank/DDBJ databases">
        <title>Olsenella immobilis sp.nov., isolated from the mud in a fermentation cellar used for the production of Chinese strong-flavoured liquor.</title>
        <authorList>
            <person name="Lu L."/>
        </authorList>
    </citation>
    <scope>NUCLEOTIDE SEQUENCE [LARGE SCALE GENOMIC DNA]</scope>
    <source>
        <strain evidence="3 4">LZLJ-2</strain>
    </source>
</reference>
<feature type="transmembrane region" description="Helical" evidence="2">
    <location>
        <begin position="208"/>
        <end position="230"/>
    </location>
</feature>
<evidence type="ECO:0000256" key="1">
    <source>
        <dbReference type="SAM" id="MobiDB-lite"/>
    </source>
</evidence>